<keyword evidence="1" id="KW-0812">Transmembrane</keyword>
<dbReference type="Proteomes" id="UP001356427">
    <property type="component" value="Unassembled WGS sequence"/>
</dbReference>
<organism evidence="2 3">
    <name type="scientific">Coregonus suidteri</name>
    <dbReference type="NCBI Taxonomy" id="861788"/>
    <lineage>
        <taxon>Eukaryota</taxon>
        <taxon>Metazoa</taxon>
        <taxon>Chordata</taxon>
        <taxon>Craniata</taxon>
        <taxon>Vertebrata</taxon>
        <taxon>Euteleostomi</taxon>
        <taxon>Actinopterygii</taxon>
        <taxon>Neopterygii</taxon>
        <taxon>Teleostei</taxon>
        <taxon>Protacanthopterygii</taxon>
        <taxon>Salmoniformes</taxon>
        <taxon>Salmonidae</taxon>
        <taxon>Coregoninae</taxon>
        <taxon>Coregonus</taxon>
    </lineage>
</organism>
<reference evidence="2 3" key="1">
    <citation type="submission" date="2021-04" db="EMBL/GenBank/DDBJ databases">
        <authorList>
            <person name="De Guttry C."/>
            <person name="Zahm M."/>
            <person name="Klopp C."/>
            <person name="Cabau C."/>
            <person name="Louis A."/>
            <person name="Berthelot C."/>
            <person name="Parey E."/>
            <person name="Roest Crollius H."/>
            <person name="Montfort J."/>
            <person name="Robinson-Rechavi M."/>
            <person name="Bucao C."/>
            <person name="Bouchez O."/>
            <person name="Gislard M."/>
            <person name="Lluch J."/>
            <person name="Milhes M."/>
            <person name="Lampietro C."/>
            <person name="Lopez Roques C."/>
            <person name="Donnadieu C."/>
            <person name="Braasch I."/>
            <person name="Desvignes T."/>
            <person name="Postlethwait J."/>
            <person name="Bobe J."/>
            <person name="Wedekind C."/>
            <person name="Guiguen Y."/>
        </authorList>
    </citation>
    <scope>NUCLEOTIDE SEQUENCE [LARGE SCALE GENOMIC DNA]</scope>
    <source>
        <strain evidence="2">Cs_M1</strain>
        <tissue evidence="2">Blood</tissue>
    </source>
</reference>
<accession>A0AAN8QHK4</accession>
<gene>
    <name evidence="2" type="ORF">J4Q44_G00239600</name>
</gene>
<name>A0AAN8QHK4_9TELE</name>
<protein>
    <submittedName>
        <fullName evidence="2">Uncharacterized protein</fullName>
    </submittedName>
</protein>
<sequence length="113" mass="12646">MFPPPCLMVGMVFLGSYAAFLLLQTRRVELMPKSSILVSSDHNTFTQFSSESFKCSLANFRRPCICVFLSRGTLRALQDFSHSRRSVLPIVFLVTMVPAALRSLTRSSRVVLG</sequence>
<evidence type="ECO:0000313" key="2">
    <source>
        <dbReference type="EMBL" id="KAK6305180.1"/>
    </source>
</evidence>
<keyword evidence="3" id="KW-1185">Reference proteome</keyword>
<keyword evidence="1" id="KW-0472">Membrane</keyword>
<dbReference type="EMBL" id="JAGTTL010000022">
    <property type="protein sequence ID" value="KAK6305180.1"/>
    <property type="molecule type" value="Genomic_DNA"/>
</dbReference>
<feature type="transmembrane region" description="Helical" evidence="1">
    <location>
        <begin position="6"/>
        <end position="23"/>
    </location>
</feature>
<keyword evidence="1" id="KW-1133">Transmembrane helix</keyword>
<comment type="caution">
    <text evidence="2">The sequence shown here is derived from an EMBL/GenBank/DDBJ whole genome shotgun (WGS) entry which is preliminary data.</text>
</comment>
<evidence type="ECO:0000256" key="1">
    <source>
        <dbReference type="SAM" id="Phobius"/>
    </source>
</evidence>
<proteinExistence type="predicted"/>
<dbReference type="AlphaFoldDB" id="A0AAN8QHK4"/>
<evidence type="ECO:0000313" key="3">
    <source>
        <dbReference type="Proteomes" id="UP001356427"/>
    </source>
</evidence>